<reference evidence="2 3" key="1">
    <citation type="submission" date="2018-05" db="EMBL/GenBank/DDBJ databases">
        <title>Genomic Encyclopedia of Type Strains, Phase IV (KMG-IV): sequencing the most valuable type-strain genomes for metagenomic binning, comparative biology and taxonomic classification.</title>
        <authorList>
            <person name="Goeker M."/>
        </authorList>
    </citation>
    <scope>NUCLEOTIDE SEQUENCE [LARGE SCALE GENOMIC DNA]</scope>
    <source>
        <strain evidence="2 3">DSM 25350</strain>
    </source>
</reference>
<keyword evidence="3" id="KW-1185">Reference proteome</keyword>
<comment type="caution">
    <text evidence="2">The sequence shown here is derived from an EMBL/GenBank/DDBJ whole genome shotgun (WGS) entry which is preliminary data.</text>
</comment>
<dbReference type="CDD" id="cd19916">
    <property type="entry name" value="OphMA_like"/>
    <property type="match status" value="1"/>
</dbReference>
<dbReference type="AlphaFoldDB" id="A0A316GFA3"/>
<dbReference type="SUPFAM" id="SSF53790">
    <property type="entry name" value="Tetrapyrrole methylase"/>
    <property type="match status" value="1"/>
</dbReference>
<dbReference type="InterPro" id="IPR000878">
    <property type="entry name" value="4pyrrol_Mease"/>
</dbReference>
<evidence type="ECO:0000259" key="1">
    <source>
        <dbReference type="Pfam" id="PF00590"/>
    </source>
</evidence>
<dbReference type="GO" id="GO:0008168">
    <property type="term" value="F:methyltransferase activity"/>
    <property type="evidence" value="ECO:0007669"/>
    <property type="project" value="UniProtKB-KW"/>
</dbReference>
<dbReference type="GO" id="GO:0032259">
    <property type="term" value="P:methylation"/>
    <property type="evidence" value="ECO:0007669"/>
    <property type="project" value="UniProtKB-KW"/>
</dbReference>
<dbReference type="InterPro" id="IPR014777">
    <property type="entry name" value="4pyrrole_Mease_sub1"/>
</dbReference>
<dbReference type="OrthoDB" id="1459304at2"/>
<accession>A0A316GFA3</accession>
<dbReference type="Gene3D" id="3.40.1010.10">
    <property type="entry name" value="Cobalt-precorrin-4 Transmethylase, Domain 1"/>
    <property type="match status" value="1"/>
</dbReference>
<evidence type="ECO:0000313" key="2">
    <source>
        <dbReference type="EMBL" id="PWK53367.1"/>
    </source>
</evidence>
<dbReference type="EMBL" id="QGGU01000003">
    <property type="protein sequence ID" value="PWK53367.1"/>
    <property type="molecule type" value="Genomic_DNA"/>
</dbReference>
<dbReference type="Proteomes" id="UP000245790">
    <property type="component" value="Unassembled WGS sequence"/>
</dbReference>
<dbReference type="RefSeq" id="WP_109762570.1">
    <property type="nucleotide sequence ID" value="NZ_QGGU01000003.1"/>
</dbReference>
<name>A0A316GFA3_9GAMM</name>
<keyword evidence="2" id="KW-0489">Methyltransferase</keyword>
<dbReference type="Pfam" id="PF00590">
    <property type="entry name" value="TP_methylase"/>
    <property type="match status" value="1"/>
</dbReference>
<protein>
    <submittedName>
        <fullName evidence="2">Tetrapyrrole (Corrin/porphyrin) methylase-like protein</fullName>
    </submittedName>
</protein>
<organism evidence="2 3">
    <name type="scientific">Pleionea mediterranea</name>
    <dbReference type="NCBI Taxonomy" id="523701"/>
    <lineage>
        <taxon>Bacteria</taxon>
        <taxon>Pseudomonadati</taxon>
        <taxon>Pseudomonadota</taxon>
        <taxon>Gammaproteobacteria</taxon>
        <taxon>Oceanospirillales</taxon>
        <taxon>Pleioneaceae</taxon>
        <taxon>Pleionea</taxon>
    </lineage>
</organism>
<sequence length="269" mass="30218">MPDGRLTVVGTGLITPQHITQEAKRHIELADRVYHLVPDPLGISFLRSLNSNLVYLGDCYQKTDNRAKTYSMMAQRILQGVREELNVVAVFYGHPGVFVSPSHQAIKQARKEGYDATMLPGVSAESCLYADLDIDPGKLGAQNYEATYFLCHKININLSAPLTLWQLGVVGDLSFSTKIKPSATGLYLLKQKLMKHYPDTFEVILYETAIIPAFAPRIKRKPLEDIQLDDINEVTTLYLPEYIAAQKDDYFCTELETKTNQGEKSCQIN</sequence>
<keyword evidence="2" id="KW-0808">Transferase</keyword>
<evidence type="ECO:0000313" key="3">
    <source>
        <dbReference type="Proteomes" id="UP000245790"/>
    </source>
</evidence>
<proteinExistence type="predicted"/>
<dbReference type="InterPro" id="IPR035996">
    <property type="entry name" value="4pyrrol_Methylase_sf"/>
</dbReference>
<gene>
    <name evidence="2" type="ORF">C8D97_103194</name>
</gene>
<feature type="domain" description="Tetrapyrrole methylase" evidence="1">
    <location>
        <begin position="5"/>
        <end position="145"/>
    </location>
</feature>